<protein>
    <submittedName>
        <fullName evidence="1">Uncharacterized protein</fullName>
    </submittedName>
</protein>
<dbReference type="EMBL" id="JBHRVV010000001">
    <property type="protein sequence ID" value="MFC3457223.1"/>
    <property type="molecule type" value="Genomic_DNA"/>
</dbReference>
<reference evidence="2" key="1">
    <citation type="journal article" date="2019" name="Int. J. Syst. Evol. Microbiol.">
        <title>The Global Catalogue of Microorganisms (GCM) 10K type strain sequencing project: providing services to taxonomists for standard genome sequencing and annotation.</title>
        <authorList>
            <consortium name="The Broad Institute Genomics Platform"/>
            <consortium name="The Broad Institute Genome Sequencing Center for Infectious Disease"/>
            <person name="Wu L."/>
            <person name="Ma J."/>
        </authorList>
    </citation>
    <scope>NUCLEOTIDE SEQUENCE [LARGE SCALE GENOMIC DNA]</scope>
    <source>
        <strain evidence="2">CCM 7480</strain>
    </source>
</reference>
<comment type="caution">
    <text evidence="1">The sequence shown here is derived from an EMBL/GenBank/DDBJ whole genome shotgun (WGS) entry which is preliminary data.</text>
</comment>
<keyword evidence="2" id="KW-1185">Reference proteome</keyword>
<organism evidence="1 2">
    <name type="scientific">Massilia haematophila</name>
    <dbReference type="NCBI Taxonomy" id="457923"/>
    <lineage>
        <taxon>Bacteria</taxon>
        <taxon>Pseudomonadati</taxon>
        <taxon>Pseudomonadota</taxon>
        <taxon>Betaproteobacteria</taxon>
        <taxon>Burkholderiales</taxon>
        <taxon>Oxalobacteraceae</taxon>
        <taxon>Telluria group</taxon>
        <taxon>Massilia</taxon>
    </lineage>
</organism>
<evidence type="ECO:0000313" key="2">
    <source>
        <dbReference type="Proteomes" id="UP001595665"/>
    </source>
</evidence>
<proteinExistence type="predicted"/>
<name>A0ABV7PDJ6_9BURK</name>
<dbReference type="RefSeq" id="WP_379733439.1">
    <property type="nucleotide sequence ID" value="NZ_JBHRVV010000001.1"/>
</dbReference>
<sequence>MGKRDQKPRVASKHTFPYTAGQYMYRHGPQTEDALFKAMGDSVPAAGRGDLIQRCLSSGWFALANNDMITCSEFARAHYDKAEGIVKVEYVGQIAVSREATAYKQPPLSRKYMINSRGIRQDIPAWSVRPAGFGFKSIGGGEA</sequence>
<gene>
    <name evidence="1" type="ORF">ACFOPH_03020</name>
</gene>
<accession>A0ABV7PDJ6</accession>
<evidence type="ECO:0000313" key="1">
    <source>
        <dbReference type="EMBL" id="MFC3457223.1"/>
    </source>
</evidence>
<dbReference type="Proteomes" id="UP001595665">
    <property type="component" value="Unassembled WGS sequence"/>
</dbReference>